<dbReference type="STRING" id="1203610.HMPREF1536_04856"/>
<organism evidence="2 3">
    <name type="scientific">Parabacteroides gordonii MS-1 = DSM 23371</name>
    <dbReference type="NCBI Taxonomy" id="1203610"/>
    <lineage>
        <taxon>Bacteria</taxon>
        <taxon>Pseudomonadati</taxon>
        <taxon>Bacteroidota</taxon>
        <taxon>Bacteroidia</taxon>
        <taxon>Bacteroidales</taxon>
        <taxon>Tannerellaceae</taxon>
        <taxon>Parabacteroides</taxon>
    </lineage>
</organism>
<sequence>MYRQIIRLLTTVLLLIAALHPCRAQWVDPDDGPDLNWKVAKMDGMEYTSLAKAFEAVTVDGKEITLLIGIIQDVASALDVKFTTSLILENYMLTCASGTELKIADGKTLVVKKGTLSGSFILEGSGNLFAGTDVRMTGVGVIAGTPRQNLYRVLVELPGNEAEGAVSGVTYGNTRVTRYARQGKYLCLWLPHSMAALRTTFTYTPTGSATSQIYATAPVTVTQHAENAASSEKSDDVVANVAEVTQGSPATTTTHLTLEGAFNVLTAEGTIRLLANTSLKEKVQTVADTEFSLNNWELTASASAGFTVDAGKRLRVKSGSLAGSFTVEGDVVADRTVQLTAAVMKAGKQVYRTRLVLPDGTIDGTPLTYTYGADTDVLAKALIEGATPVAYLWLPAHVASRFSLTIGGTNLLKDNVVIQANHDNNIDLHTGDSEVVLYSATETPGTDTGTFYATFHEGLEAAGKMDGSQLWLQRDVSLSGETDHSHKGDANVKTELHLDGHTLTGENCMLDASEPGACLSICDADRGTGRITGTFRIKGNIYIGKDVAAANIGMVLSESKMQLYRVLVTLNTTADVDGPATYSLGTAADVACYIKDKVACLWLPASVQPETLTLVADGNSYTAGGVQVIVSHGNTVVVNEPAVVARIGTTPYTSLAAAFAAATDGDEIVLQQSTKLATSVTIADGTELKLDLEDYTLEMPAATGFTTTGTGTLDIYSSTEKGSLSGNFSVTAGVCVESSVSLPGMVTLSNQTVYRTAFFLPAGANNGTWSYYAQSGTLFFPGKTNTTGQAVAYGWLEVEGGTHDLTATLTGTVGKTCTLTDILIQATHNNRFDMEAGSNVAKVGSQYYPSFASALAAVQTVGGGTIQLVADQALRGVQKINENVVVDMNGKRLSATADAAFDVSAAATLMINDQGGTADKGFLYGTLLLNGRVYISEEVKLSGTIVRDGKEVYRLTVEGLPSAASLDEVVCERVAGGEQQKVLLYEGGACLWLPAITVEEDLQLTVNGEVYETTLIPSLPDHNTNQKAYRLVSIDADAIWTDATNKDCNVVVAPGKTLIIEAGSDLNTLHRLTLGNGSQLKCDDPVVATAGIVYHRTFAVEERWEGFSLPYEPRSITAIIDGRPVALSPYLISGTGGHFWLRTLAGDDSFQYVVEERVEANKGYIIAVPEGLTTHSDPDMAVLFVSPPNQFLNRHPLAPEKPAQSEYRQQSTGVLYTHTLDLPFYQLNGVGTEYERQMASTGSTMEVPPFSSYLLTDDQTVATHATLRMAGLPTGNEKPVPVADCLRISGGKGCVWITTATETLIRVCTLDGRLHRVESVPVGTTRLPLAAGLYIVDRTKIYVTE</sequence>
<evidence type="ECO:0000313" key="2">
    <source>
        <dbReference type="EMBL" id="KKB48392.1"/>
    </source>
</evidence>
<comment type="caution">
    <text evidence="2">The sequence shown here is derived from an EMBL/GenBank/DDBJ whole genome shotgun (WGS) entry which is preliminary data.</text>
</comment>
<proteinExistence type="predicted"/>
<feature type="signal peptide" evidence="1">
    <location>
        <begin position="1"/>
        <end position="24"/>
    </location>
</feature>
<name>A0A0F5ITA4_9BACT</name>
<protein>
    <submittedName>
        <fullName evidence="2">Uncharacterized protein</fullName>
    </submittedName>
</protein>
<evidence type="ECO:0000256" key="1">
    <source>
        <dbReference type="SAM" id="SignalP"/>
    </source>
</evidence>
<keyword evidence="1" id="KW-0732">Signal</keyword>
<reference evidence="2 3" key="1">
    <citation type="submission" date="2013-04" db="EMBL/GenBank/DDBJ databases">
        <title>The Genome Sequence of Parabacteroides gordonii DSM 23371.</title>
        <authorList>
            <consortium name="The Broad Institute Genomics Platform"/>
            <person name="Earl A."/>
            <person name="Ward D."/>
            <person name="Feldgarden M."/>
            <person name="Gevers D."/>
            <person name="Martens E."/>
            <person name="Sakamoto M."/>
            <person name="Benno Y."/>
            <person name="Suzuki N."/>
            <person name="Matsunaga N."/>
            <person name="Koshihara K."/>
            <person name="Seki M."/>
            <person name="Komiya H."/>
            <person name="Walker B."/>
            <person name="Young S."/>
            <person name="Zeng Q."/>
            <person name="Gargeya S."/>
            <person name="Fitzgerald M."/>
            <person name="Haas B."/>
            <person name="Abouelleil A."/>
            <person name="Allen A.W."/>
            <person name="Alvarado L."/>
            <person name="Arachchi H.M."/>
            <person name="Berlin A.M."/>
            <person name="Chapman S.B."/>
            <person name="Gainer-Dewar J."/>
            <person name="Goldberg J."/>
            <person name="Griggs A."/>
            <person name="Gujja S."/>
            <person name="Hansen M."/>
            <person name="Howarth C."/>
            <person name="Imamovic A."/>
            <person name="Ireland A."/>
            <person name="Larimer J."/>
            <person name="McCowan C."/>
            <person name="Murphy C."/>
            <person name="Pearson M."/>
            <person name="Poon T.W."/>
            <person name="Priest M."/>
            <person name="Roberts A."/>
            <person name="Saif S."/>
            <person name="Shea T."/>
            <person name="Sisk P."/>
            <person name="Sykes S."/>
            <person name="Wortman J."/>
            <person name="Nusbaum C."/>
            <person name="Birren B."/>
        </authorList>
    </citation>
    <scope>NUCLEOTIDE SEQUENCE [LARGE SCALE GENOMIC DNA]</scope>
    <source>
        <strain evidence="2 3">MS-1</strain>
    </source>
</reference>
<dbReference type="RefSeq" id="WP_028727276.1">
    <property type="nucleotide sequence ID" value="NZ_AUAE01000013.1"/>
</dbReference>
<keyword evidence="3" id="KW-1185">Reference proteome</keyword>
<feature type="chain" id="PRO_5002488849" evidence="1">
    <location>
        <begin position="25"/>
        <end position="1345"/>
    </location>
</feature>
<dbReference type="EMBL" id="AQHW01000027">
    <property type="protein sequence ID" value="KKB48392.1"/>
    <property type="molecule type" value="Genomic_DNA"/>
</dbReference>
<gene>
    <name evidence="2" type="ORF">HMPREF1536_04856</name>
</gene>
<accession>A0A0F5ITA4</accession>
<dbReference type="HOGENOM" id="CLU_258054_0_0_10"/>
<dbReference type="Proteomes" id="UP000033035">
    <property type="component" value="Unassembled WGS sequence"/>
</dbReference>
<dbReference type="PATRIC" id="fig|1203610.3.peg.4953"/>
<evidence type="ECO:0000313" key="3">
    <source>
        <dbReference type="Proteomes" id="UP000033035"/>
    </source>
</evidence>